<dbReference type="PANTHER" id="PTHR38166:SF1">
    <property type="entry name" value="C2H2-TYPE DOMAIN-CONTAINING PROTEIN"/>
    <property type="match status" value="1"/>
</dbReference>
<reference evidence="1" key="2">
    <citation type="submission" date="2023-05" db="EMBL/GenBank/DDBJ databases">
        <authorList>
            <consortium name="Lawrence Berkeley National Laboratory"/>
            <person name="Steindorff A."/>
            <person name="Hensen N."/>
            <person name="Bonometti L."/>
            <person name="Westerberg I."/>
            <person name="Brannstrom I.O."/>
            <person name="Guillou S."/>
            <person name="Cros-Aarteil S."/>
            <person name="Calhoun S."/>
            <person name="Haridas S."/>
            <person name="Kuo A."/>
            <person name="Mondo S."/>
            <person name="Pangilinan J."/>
            <person name="Riley R."/>
            <person name="Labutti K."/>
            <person name="Andreopoulos B."/>
            <person name="Lipzen A."/>
            <person name="Chen C."/>
            <person name="Yanf M."/>
            <person name="Daum C."/>
            <person name="Ng V."/>
            <person name="Clum A."/>
            <person name="Ohm R."/>
            <person name="Martin F."/>
            <person name="Silar P."/>
            <person name="Natvig D."/>
            <person name="Lalanne C."/>
            <person name="Gautier V."/>
            <person name="Ament-Velasquez S.L."/>
            <person name="Kruys A."/>
            <person name="Hutchinson M.I."/>
            <person name="Powell A.J."/>
            <person name="Barry K."/>
            <person name="Miller A.N."/>
            <person name="Grigoriev I.V."/>
            <person name="Debuchy R."/>
            <person name="Gladieux P."/>
            <person name="Thoren M.H."/>
            <person name="Johannesson H."/>
        </authorList>
    </citation>
    <scope>NUCLEOTIDE SEQUENCE</scope>
    <source>
        <strain evidence="1">CBS 990.96</strain>
    </source>
</reference>
<gene>
    <name evidence="1" type="ORF">QBC38DRAFT_492768</name>
</gene>
<dbReference type="AlphaFoldDB" id="A0AAN7BER5"/>
<sequence length="228" mass="26222">MSENPHFPRQGSSFRGHHLEFNTNLTFQSSPDIRRYLACPFFKLAPKQYPHCGTTRLRHNSDVRFHCKARCHSKELVFCPICNITFSGRSKRIELDEHIVRATCQPNNQPPMQVPEDLDLNGESQFGGATSKERTWYFIWETLFPGSPRPSSIYLDTSADAENRVSTGSENVSREIEAFMASSGPREAKEQVFGDYILASEEELDYFAHQILVRFKDHLQRAHQNGRI</sequence>
<accession>A0AAN7BER5</accession>
<dbReference type="EMBL" id="MU865587">
    <property type="protein sequence ID" value="KAK4221094.1"/>
    <property type="molecule type" value="Genomic_DNA"/>
</dbReference>
<proteinExistence type="predicted"/>
<organism evidence="1 2">
    <name type="scientific">Podospora fimiseda</name>
    <dbReference type="NCBI Taxonomy" id="252190"/>
    <lineage>
        <taxon>Eukaryota</taxon>
        <taxon>Fungi</taxon>
        <taxon>Dikarya</taxon>
        <taxon>Ascomycota</taxon>
        <taxon>Pezizomycotina</taxon>
        <taxon>Sordariomycetes</taxon>
        <taxon>Sordariomycetidae</taxon>
        <taxon>Sordariales</taxon>
        <taxon>Podosporaceae</taxon>
        <taxon>Podospora</taxon>
    </lineage>
</organism>
<comment type="caution">
    <text evidence="1">The sequence shown here is derived from an EMBL/GenBank/DDBJ whole genome shotgun (WGS) entry which is preliminary data.</text>
</comment>
<evidence type="ECO:0000313" key="2">
    <source>
        <dbReference type="Proteomes" id="UP001301958"/>
    </source>
</evidence>
<dbReference type="PANTHER" id="PTHR38166">
    <property type="entry name" value="C2H2-TYPE DOMAIN-CONTAINING PROTEIN-RELATED"/>
    <property type="match status" value="1"/>
</dbReference>
<evidence type="ECO:0000313" key="1">
    <source>
        <dbReference type="EMBL" id="KAK4221094.1"/>
    </source>
</evidence>
<name>A0AAN7BER5_9PEZI</name>
<keyword evidence="2" id="KW-1185">Reference proteome</keyword>
<protein>
    <recommendedName>
        <fullName evidence="3">C2H2-type domain-containing protein</fullName>
    </recommendedName>
</protein>
<reference evidence="1" key="1">
    <citation type="journal article" date="2023" name="Mol. Phylogenet. Evol.">
        <title>Genome-scale phylogeny and comparative genomics of the fungal order Sordariales.</title>
        <authorList>
            <person name="Hensen N."/>
            <person name="Bonometti L."/>
            <person name="Westerberg I."/>
            <person name="Brannstrom I.O."/>
            <person name="Guillou S."/>
            <person name="Cros-Aarteil S."/>
            <person name="Calhoun S."/>
            <person name="Haridas S."/>
            <person name="Kuo A."/>
            <person name="Mondo S."/>
            <person name="Pangilinan J."/>
            <person name="Riley R."/>
            <person name="LaButti K."/>
            <person name="Andreopoulos B."/>
            <person name="Lipzen A."/>
            <person name="Chen C."/>
            <person name="Yan M."/>
            <person name="Daum C."/>
            <person name="Ng V."/>
            <person name="Clum A."/>
            <person name="Steindorff A."/>
            <person name="Ohm R.A."/>
            <person name="Martin F."/>
            <person name="Silar P."/>
            <person name="Natvig D.O."/>
            <person name="Lalanne C."/>
            <person name="Gautier V."/>
            <person name="Ament-Velasquez S.L."/>
            <person name="Kruys A."/>
            <person name="Hutchinson M.I."/>
            <person name="Powell A.J."/>
            <person name="Barry K."/>
            <person name="Miller A.N."/>
            <person name="Grigoriev I.V."/>
            <person name="Debuchy R."/>
            <person name="Gladieux P."/>
            <person name="Hiltunen Thoren M."/>
            <person name="Johannesson H."/>
        </authorList>
    </citation>
    <scope>NUCLEOTIDE SEQUENCE</scope>
    <source>
        <strain evidence="1">CBS 990.96</strain>
    </source>
</reference>
<dbReference type="Proteomes" id="UP001301958">
    <property type="component" value="Unassembled WGS sequence"/>
</dbReference>
<evidence type="ECO:0008006" key="3">
    <source>
        <dbReference type="Google" id="ProtNLM"/>
    </source>
</evidence>